<dbReference type="Proteomes" id="UP001163046">
    <property type="component" value="Unassembled WGS sequence"/>
</dbReference>
<keyword evidence="2" id="KW-0560">Oxidoreductase</keyword>
<dbReference type="InterPro" id="IPR049448">
    <property type="entry name" value="ACAD9/ACADV-like_C"/>
</dbReference>
<evidence type="ECO:0000313" key="5">
    <source>
        <dbReference type="Proteomes" id="UP001163046"/>
    </source>
</evidence>
<feature type="domain" description="ACAD9/ACADV-like C-terminal" evidence="3">
    <location>
        <begin position="7"/>
        <end position="64"/>
    </location>
</feature>
<comment type="caution">
    <text evidence="4">The sequence shown here is derived from an EMBL/GenBank/DDBJ whole genome shotgun (WGS) entry which is preliminary data.</text>
</comment>
<keyword evidence="1" id="KW-0809">Transit peptide</keyword>
<evidence type="ECO:0000313" key="4">
    <source>
        <dbReference type="EMBL" id="KAJ7331250.1"/>
    </source>
</evidence>
<dbReference type="EMBL" id="MU827789">
    <property type="protein sequence ID" value="KAJ7331250.1"/>
    <property type="molecule type" value="Genomic_DNA"/>
</dbReference>
<protein>
    <submittedName>
        <fullName evidence="4">Acyl-CoA dehydrogenase member 9</fullName>
    </submittedName>
</protein>
<gene>
    <name evidence="4" type="primary">ACAD9_3</name>
    <name evidence="4" type="ORF">OS493_020034</name>
</gene>
<dbReference type="Gene3D" id="1.20.140.10">
    <property type="entry name" value="Butyryl-CoA Dehydrogenase, subunit A, domain 3"/>
    <property type="match status" value="1"/>
</dbReference>
<name>A0A9W9YBE4_9CNID</name>
<reference evidence="4" key="1">
    <citation type="submission" date="2023-01" db="EMBL/GenBank/DDBJ databases">
        <title>Genome assembly of the deep-sea coral Lophelia pertusa.</title>
        <authorList>
            <person name="Herrera S."/>
            <person name="Cordes E."/>
        </authorList>
    </citation>
    <scope>NUCLEOTIDE SEQUENCE</scope>
    <source>
        <strain evidence="4">USNM1676648</strain>
        <tissue evidence="4">Polyp</tissue>
    </source>
</reference>
<accession>A0A9W9YBE4</accession>
<proteinExistence type="predicted"/>
<evidence type="ECO:0000256" key="2">
    <source>
        <dbReference type="ARBA" id="ARBA00023002"/>
    </source>
</evidence>
<sequence>MWCQEQTRSINQGLPSASHEALLVDTICKEKYHANNALFKRSQTGSKNNGDEDLKKIADDILTMADV</sequence>
<organism evidence="4 5">
    <name type="scientific">Desmophyllum pertusum</name>
    <dbReference type="NCBI Taxonomy" id="174260"/>
    <lineage>
        <taxon>Eukaryota</taxon>
        <taxon>Metazoa</taxon>
        <taxon>Cnidaria</taxon>
        <taxon>Anthozoa</taxon>
        <taxon>Hexacorallia</taxon>
        <taxon>Scleractinia</taxon>
        <taxon>Caryophylliina</taxon>
        <taxon>Caryophylliidae</taxon>
        <taxon>Desmophyllum</taxon>
    </lineage>
</organism>
<dbReference type="AlphaFoldDB" id="A0A9W9YBE4"/>
<dbReference type="GO" id="GO:0016491">
    <property type="term" value="F:oxidoreductase activity"/>
    <property type="evidence" value="ECO:0007669"/>
    <property type="project" value="UniProtKB-KW"/>
</dbReference>
<evidence type="ECO:0000256" key="1">
    <source>
        <dbReference type="ARBA" id="ARBA00022946"/>
    </source>
</evidence>
<keyword evidence="5" id="KW-1185">Reference proteome</keyword>
<evidence type="ECO:0000259" key="3">
    <source>
        <dbReference type="Pfam" id="PF21343"/>
    </source>
</evidence>
<dbReference type="Pfam" id="PF21343">
    <property type="entry name" value="ACAD9-ACADV_C"/>
    <property type="match status" value="1"/>
</dbReference>